<gene>
    <name evidence="3" type="ORF">PYM288_LOCUS34279</name>
</gene>
<dbReference type="EMBL" id="CAJNOH010005116">
    <property type="protein sequence ID" value="CAF1389803.1"/>
    <property type="molecule type" value="Genomic_DNA"/>
</dbReference>
<organism evidence="3 4">
    <name type="scientific">Rotaria sordida</name>
    <dbReference type="NCBI Taxonomy" id="392033"/>
    <lineage>
        <taxon>Eukaryota</taxon>
        <taxon>Metazoa</taxon>
        <taxon>Spiralia</taxon>
        <taxon>Gnathifera</taxon>
        <taxon>Rotifera</taxon>
        <taxon>Eurotatoria</taxon>
        <taxon>Bdelloidea</taxon>
        <taxon>Philodinida</taxon>
        <taxon>Philodinidae</taxon>
        <taxon>Rotaria</taxon>
    </lineage>
</organism>
<name>A0A815K2V0_9BILA</name>
<protein>
    <recommendedName>
        <fullName evidence="2">MULE transposase domain-containing protein</fullName>
    </recommendedName>
</protein>
<evidence type="ECO:0000313" key="4">
    <source>
        <dbReference type="Proteomes" id="UP000663854"/>
    </source>
</evidence>
<evidence type="ECO:0000313" key="3">
    <source>
        <dbReference type="EMBL" id="CAF1389803.1"/>
    </source>
</evidence>
<dbReference type="Pfam" id="PF10551">
    <property type="entry name" value="MULE"/>
    <property type="match status" value="1"/>
</dbReference>
<accession>A0A815K2V0</accession>
<dbReference type="InterPro" id="IPR018289">
    <property type="entry name" value="MULE_transposase_dom"/>
</dbReference>
<feature type="domain" description="MULE transposase" evidence="2">
    <location>
        <begin position="433"/>
        <end position="530"/>
    </location>
</feature>
<evidence type="ECO:0000259" key="2">
    <source>
        <dbReference type="Pfam" id="PF10551"/>
    </source>
</evidence>
<dbReference type="Proteomes" id="UP000663854">
    <property type="component" value="Unassembled WGS sequence"/>
</dbReference>
<feature type="coiled-coil region" evidence="1">
    <location>
        <begin position="528"/>
        <end position="555"/>
    </location>
</feature>
<sequence length="618" mass="70859">AFDEFNTFASSFSLYRADKAAYHRSVLNTLWNGPKCYFRQLVKGDVKCENPWLSIVAAAHPGAIMNILKEENNQLGADGLFARFIFSARMSPEDVHKRAKRETDTVTGEYNLQSCSYPSLTHIMYFIYLMHHNELLTLKISQAANEILMRTHDEYNNMVIGFQGYQDILCTLFSKSRDHLYRICGLLHLLHQACSYVLKVEPQLQYLVFDDIAAESIQKMATLAQRNIDEYLTISPDIAQTTVELMKFYVDTKKLLYGFPLITIPPSEQINIGPSISQQIHTTEQDTELNNPVSNIVNMDNQSVLSNYSGFSNLSSSICPFNGSTVDASIKKILFYHNRVISSTRLAQILRRQTNGTAESVPMFDILRSTLYRDRATVLPKLPLVLNDLILPENFTKNLYNEKMLFCDQKQPSRILAFASLTALKHLAQCNTWNADGTFKTAPKLFSQAYTIHAHNEFSMKPIVFAALPDKYEQTYLTLLQALVVYAQTNDLILSPTSILIDFELAAFNAFRRMFPNANILFCHFHFAKNIMKYLKQLQLKKETVKREIANILSLPLLPTNKIISAFYDSKDVLQSMNLNFQKFLNYIEKTYIINAQFNSLNWNHYVTLSNRPRTNNQ</sequence>
<dbReference type="AlphaFoldDB" id="A0A815K2V0"/>
<reference evidence="3" key="1">
    <citation type="submission" date="2021-02" db="EMBL/GenBank/DDBJ databases">
        <authorList>
            <person name="Nowell W R."/>
        </authorList>
    </citation>
    <scope>NUCLEOTIDE SEQUENCE</scope>
</reference>
<dbReference type="Pfam" id="PF13148">
    <property type="entry name" value="DUF3987"/>
    <property type="match status" value="1"/>
</dbReference>
<dbReference type="InterPro" id="IPR025048">
    <property type="entry name" value="DUF3987"/>
</dbReference>
<evidence type="ECO:0000256" key="1">
    <source>
        <dbReference type="SAM" id="Coils"/>
    </source>
</evidence>
<comment type="caution">
    <text evidence="3">The sequence shown here is derived from an EMBL/GenBank/DDBJ whole genome shotgun (WGS) entry which is preliminary data.</text>
</comment>
<proteinExistence type="predicted"/>
<keyword evidence="1" id="KW-0175">Coiled coil</keyword>
<feature type="non-terminal residue" evidence="3">
    <location>
        <position position="1"/>
    </location>
</feature>